<evidence type="ECO:0000313" key="1">
    <source>
        <dbReference type="Proteomes" id="UP000695000"/>
    </source>
</evidence>
<evidence type="ECO:0000313" key="2">
    <source>
        <dbReference type="RefSeq" id="XP_017782724.1"/>
    </source>
</evidence>
<dbReference type="GeneID" id="108567043"/>
<accession>A0ABM1N7C4</accession>
<protein>
    <submittedName>
        <fullName evidence="2">Uncharacterized protein LOC108567043 isoform X1</fullName>
    </submittedName>
</protein>
<sequence>MPSKRKSLEIKDEEEIKEVVNVNKRICSKEEPNAEMNLIKVEKVDEDLLKLDPQEFIVELELDEIAKVDEYNENGDVQNVKPKIMPENLDQDYTMTVDDDAEDASNARDGNHFVNEFISDENQIHNVDLDESDKENTDLVLEHPRPGTSREVHTIVDNAVPQTEPFRIANSCKAILDGTFFEVVPDKCNQNDGTIVAICKRCTDSRTEVKGTYHSSNNFISHIKRIHGCIELSKLEKHRRRYNKERNIPIHPIGEGEKSRKRCKCSFTQEQLEKLLMDYAVNTLVPLKTLNSEYFRAIVDHICTCVSIEKVFSHRALSKRILDLHSENTQKVERALQDAQFVCTTVDVWSTSLSRFVNASVHWIDVNSLERKSAAMACRRFPKAQSYNKISHMLAEINTDFNLNSSKILTIVTDNGINFAKDFNEYGYTHSLVGHDDDLIFENLPAAGLELDERCQPTHLRSHTLCLLATVDVVKAIQSSTFQSTHNEALRKCSALWMAVSQPKSFDVILKTLETTLILPDARKWSSIHSALAQILKVKDKLWLLNNIGLNEYLPFTEKDVAYLQEHVKCMEPLTSALDKLQSERNNYYGFLLPCLLELRYKVRKLMDQVHRFSHPVLKAIADGLEERFGELLGLGPNSHGAVIASLSHPVFKTRWFAAIKTADRQRLRDLFIQAVITGYQKVHEPEAAELPEGHDFDFGPDIEDVSFTEHPQAEIEVLRYLSDNRRDLAMLNDYPNVKRVFIKFNTPLASSVPVEKLFSFNKIRESLYHRTDELFEERVVLMANRNFA</sequence>
<proteinExistence type="predicted"/>
<dbReference type="InterPro" id="IPR012337">
    <property type="entry name" value="RNaseH-like_sf"/>
</dbReference>
<keyword evidence="1" id="KW-1185">Reference proteome</keyword>
<dbReference type="PANTHER" id="PTHR47501:SF5">
    <property type="entry name" value="HAT C-TERMINAL DIMERISATION DOMAIN-CONTAINING PROTEIN"/>
    <property type="match status" value="1"/>
</dbReference>
<gene>
    <name evidence="2" type="primary">LOC108567043</name>
</gene>
<reference evidence="2" key="1">
    <citation type="submission" date="2025-08" db="UniProtKB">
        <authorList>
            <consortium name="RefSeq"/>
        </authorList>
    </citation>
    <scope>IDENTIFICATION</scope>
    <source>
        <tissue evidence="2">Whole Larva</tissue>
    </source>
</reference>
<organism evidence="1 2">
    <name type="scientific">Nicrophorus vespilloides</name>
    <name type="common">Boreal carrion beetle</name>
    <dbReference type="NCBI Taxonomy" id="110193"/>
    <lineage>
        <taxon>Eukaryota</taxon>
        <taxon>Metazoa</taxon>
        <taxon>Ecdysozoa</taxon>
        <taxon>Arthropoda</taxon>
        <taxon>Hexapoda</taxon>
        <taxon>Insecta</taxon>
        <taxon>Pterygota</taxon>
        <taxon>Neoptera</taxon>
        <taxon>Endopterygota</taxon>
        <taxon>Coleoptera</taxon>
        <taxon>Polyphaga</taxon>
        <taxon>Staphyliniformia</taxon>
        <taxon>Silphidae</taxon>
        <taxon>Nicrophorinae</taxon>
        <taxon>Nicrophorus</taxon>
    </lineage>
</organism>
<dbReference type="PANTHER" id="PTHR47501">
    <property type="entry name" value="TRANSPOSASE-RELATED"/>
    <property type="match status" value="1"/>
</dbReference>
<dbReference type="SUPFAM" id="SSF53098">
    <property type="entry name" value="Ribonuclease H-like"/>
    <property type="match status" value="1"/>
</dbReference>
<dbReference type="RefSeq" id="XP_017782724.1">
    <property type="nucleotide sequence ID" value="XM_017927235.1"/>
</dbReference>
<name>A0ABM1N7C4_NICVS</name>
<dbReference type="Proteomes" id="UP000695000">
    <property type="component" value="Unplaced"/>
</dbReference>